<name>A0A8E2FD21_9PEZI</name>
<keyword evidence="3" id="KW-1185">Reference proteome</keyword>
<dbReference type="Proteomes" id="UP000250140">
    <property type="component" value="Unassembled WGS sequence"/>
</dbReference>
<protein>
    <submittedName>
        <fullName evidence="2">Uncharacterized protein</fullName>
    </submittedName>
</protein>
<proteinExistence type="predicted"/>
<dbReference type="OrthoDB" id="5358886at2759"/>
<gene>
    <name evidence="2" type="ORF">AOQ84DRAFT_280768</name>
</gene>
<feature type="signal peptide" evidence="1">
    <location>
        <begin position="1"/>
        <end position="25"/>
    </location>
</feature>
<dbReference type="EMBL" id="KV748557">
    <property type="protein sequence ID" value="OCL14595.1"/>
    <property type="molecule type" value="Genomic_DNA"/>
</dbReference>
<dbReference type="AlphaFoldDB" id="A0A8E2FD21"/>
<evidence type="ECO:0000256" key="1">
    <source>
        <dbReference type="SAM" id="SignalP"/>
    </source>
</evidence>
<evidence type="ECO:0000313" key="3">
    <source>
        <dbReference type="Proteomes" id="UP000250140"/>
    </source>
</evidence>
<organism evidence="2 3">
    <name type="scientific">Glonium stellatum</name>
    <dbReference type="NCBI Taxonomy" id="574774"/>
    <lineage>
        <taxon>Eukaryota</taxon>
        <taxon>Fungi</taxon>
        <taxon>Dikarya</taxon>
        <taxon>Ascomycota</taxon>
        <taxon>Pezizomycotina</taxon>
        <taxon>Dothideomycetes</taxon>
        <taxon>Pleosporomycetidae</taxon>
        <taxon>Gloniales</taxon>
        <taxon>Gloniaceae</taxon>
        <taxon>Glonium</taxon>
    </lineage>
</organism>
<reference evidence="2 3" key="1">
    <citation type="journal article" date="2016" name="Nat. Commun.">
        <title>Ectomycorrhizal ecology is imprinted in the genome of the dominant symbiotic fungus Cenococcum geophilum.</title>
        <authorList>
            <consortium name="DOE Joint Genome Institute"/>
            <person name="Peter M."/>
            <person name="Kohler A."/>
            <person name="Ohm R.A."/>
            <person name="Kuo A."/>
            <person name="Krutzmann J."/>
            <person name="Morin E."/>
            <person name="Arend M."/>
            <person name="Barry K.W."/>
            <person name="Binder M."/>
            <person name="Choi C."/>
            <person name="Clum A."/>
            <person name="Copeland A."/>
            <person name="Grisel N."/>
            <person name="Haridas S."/>
            <person name="Kipfer T."/>
            <person name="LaButti K."/>
            <person name="Lindquist E."/>
            <person name="Lipzen A."/>
            <person name="Maire R."/>
            <person name="Meier B."/>
            <person name="Mihaltcheva S."/>
            <person name="Molinier V."/>
            <person name="Murat C."/>
            <person name="Poggeler S."/>
            <person name="Quandt C.A."/>
            <person name="Sperisen C."/>
            <person name="Tritt A."/>
            <person name="Tisserant E."/>
            <person name="Crous P.W."/>
            <person name="Henrissat B."/>
            <person name="Nehls U."/>
            <person name="Egli S."/>
            <person name="Spatafora J.W."/>
            <person name="Grigoriev I.V."/>
            <person name="Martin F.M."/>
        </authorList>
    </citation>
    <scope>NUCLEOTIDE SEQUENCE [LARGE SCALE GENOMIC DNA]</scope>
    <source>
        <strain evidence="2 3">CBS 207.34</strain>
    </source>
</reference>
<sequence length="322" mass="35648">MPNTRAFTPCIALLLLAAALASSAAVRVSHPKPSINNTVEHGVSTECKTCPYSLCTNKLYYDSDTPAVVLQCWTHGTEIAGDNIWLGTSDGCYVTQYDLALYNGSYTRDLEYCGSDSEEENLTEDAATTQYDTECNICPWIDCDTVQYLGPQTDLIVTCWTNDSSLIISDSIWVKTTSNCYVAEIGLTNPVDTDLLDPCGPIPYLEVNNTQRVVQRSTLPASKPVPEPEPKPSLGNAAYLINVTVGEDYANCHSCPAKNCSTVERYAFGTEIWLQCIVVDDANFPNETFWSETTDFCYVRSEDLFQSPEGDYYKFPLCSNFQ</sequence>
<feature type="chain" id="PRO_5034776314" evidence="1">
    <location>
        <begin position="26"/>
        <end position="322"/>
    </location>
</feature>
<evidence type="ECO:0000313" key="2">
    <source>
        <dbReference type="EMBL" id="OCL14595.1"/>
    </source>
</evidence>
<keyword evidence="1" id="KW-0732">Signal</keyword>
<accession>A0A8E2FD21</accession>